<sequence length="372" mass="39883">MTDAVHDLLAGPRGRRVCLELVRALGADPLTGASELGTAVFLAAYALDPGRGSSVVLFGWGAAASEAPPEPSPAEVARLIDAADLAALDDARTLRTALVASTDSARYWQEPDGEDVLAAEPEVVEALARVAEAVESAEAARWWRAPIAHDGQWMLRREPSSVAPGSPGPAGAEPSADVLASWRLGVDIEERTAARDRPTDPHARWSGTWWSTPPSTLARSTRDDGLGPVALDAVEDGMGWERATALRVVVPDSTRVLEIDGTDAWADLCARHPIEVTASRRHDWFRTTGRDGAWAVPDWASVADEFDAVHLTVAGYLAAAGRAIDLGDGRASVVAGWGPDETMWLRDVPLDETSARRFALDDRDRTWRLAAR</sequence>
<dbReference type="RefSeq" id="WP_129192310.1">
    <property type="nucleotide sequence ID" value="NZ_CP035491.1"/>
</dbReference>
<reference evidence="1 2" key="1">
    <citation type="submission" date="2019-01" db="EMBL/GenBank/DDBJ databases">
        <title>Genome sequencing of strain FW100M-8.</title>
        <authorList>
            <person name="Heo J."/>
            <person name="Kim S.-J."/>
            <person name="Kim J.-S."/>
            <person name="Hong S.-B."/>
            <person name="Kwon S.-W."/>
        </authorList>
    </citation>
    <scope>NUCLEOTIDE SEQUENCE [LARGE SCALE GENOMIC DNA]</scope>
    <source>
        <strain evidence="1 2">FW100M-8</strain>
    </source>
</reference>
<dbReference type="Proteomes" id="UP000291259">
    <property type="component" value="Chromosome"/>
</dbReference>
<dbReference type="OrthoDB" id="4700192at2"/>
<dbReference type="AlphaFoldDB" id="A0A4P6FL56"/>
<dbReference type="KEGG" id="agf:ET445_16930"/>
<evidence type="ECO:0000313" key="2">
    <source>
        <dbReference type="Proteomes" id="UP000291259"/>
    </source>
</evidence>
<protein>
    <submittedName>
        <fullName evidence="1">Uncharacterized protein</fullName>
    </submittedName>
</protein>
<name>A0A4P6FL56_9MICO</name>
<organism evidence="1 2">
    <name type="scientific">Agromyces protaetiae</name>
    <dbReference type="NCBI Taxonomy" id="2509455"/>
    <lineage>
        <taxon>Bacteria</taxon>
        <taxon>Bacillati</taxon>
        <taxon>Actinomycetota</taxon>
        <taxon>Actinomycetes</taxon>
        <taxon>Micrococcales</taxon>
        <taxon>Microbacteriaceae</taxon>
        <taxon>Agromyces</taxon>
    </lineage>
</organism>
<keyword evidence="2" id="KW-1185">Reference proteome</keyword>
<accession>A0A4P6FL56</accession>
<evidence type="ECO:0000313" key="1">
    <source>
        <dbReference type="EMBL" id="QAY74767.1"/>
    </source>
</evidence>
<dbReference type="EMBL" id="CP035491">
    <property type="protein sequence ID" value="QAY74767.1"/>
    <property type="molecule type" value="Genomic_DNA"/>
</dbReference>
<gene>
    <name evidence="1" type="ORF">ET445_16930</name>
</gene>
<proteinExistence type="predicted"/>